<dbReference type="SUPFAM" id="SSF55120">
    <property type="entry name" value="Pseudouridine synthase"/>
    <property type="match status" value="1"/>
</dbReference>
<name>A0A370HG55_9HYPH</name>
<reference evidence="10 11" key="1">
    <citation type="submission" date="2018-07" db="EMBL/GenBank/DDBJ databases">
        <title>Genomic Encyclopedia of Type Strains, Phase IV (KMG-IV): sequencing the most valuable type-strain genomes for metagenomic binning, comparative biology and taxonomic classification.</title>
        <authorList>
            <person name="Goeker M."/>
        </authorList>
    </citation>
    <scope>NUCLEOTIDE SEQUENCE [LARGE SCALE GENOMIC DNA]</scope>
    <source>
        <strain evidence="10 11">DSM 14364</strain>
    </source>
</reference>
<evidence type="ECO:0000256" key="8">
    <source>
        <dbReference type="SAM" id="MobiDB-lite"/>
    </source>
</evidence>
<comment type="catalytic activity">
    <reaction evidence="4">
        <text>uridine(35) in tRNA(Tyr) = pseudouridine(35) in tRNA(Tyr)</text>
        <dbReference type="Rhea" id="RHEA:60556"/>
        <dbReference type="Rhea" id="RHEA-COMP:15607"/>
        <dbReference type="Rhea" id="RHEA-COMP:15608"/>
        <dbReference type="ChEBI" id="CHEBI:65314"/>
        <dbReference type="ChEBI" id="CHEBI:65315"/>
    </reaction>
</comment>
<comment type="catalytic activity">
    <reaction evidence="5">
        <text>uridine(2604) in 23S rRNA = pseudouridine(2604) in 23S rRNA</text>
        <dbReference type="Rhea" id="RHEA:38875"/>
        <dbReference type="Rhea" id="RHEA-COMP:10093"/>
        <dbReference type="Rhea" id="RHEA-COMP:10094"/>
        <dbReference type="ChEBI" id="CHEBI:65314"/>
        <dbReference type="ChEBI" id="CHEBI:65315"/>
        <dbReference type="EC" id="5.4.99.21"/>
    </reaction>
</comment>
<feature type="region of interest" description="Disordered" evidence="8">
    <location>
        <begin position="253"/>
        <end position="289"/>
    </location>
</feature>
<dbReference type="GO" id="GO:0003723">
    <property type="term" value="F:RNA binding"/>
    <property type="evidence" value="ECO:0007669"/>
    <property type="project" value="UniProtKB-KW"/>
</dbReference>
<dbReference type="SUPFAM" id="SSF55174">
    <property type="entry name" value="Alpha-L RNA-binding motif"/>
    <property type="match status" value="1"/>
</dbReference>
<sequence length="289" mass="31792">MEPPPRSRARSPGGQRRPDGAVVSLPRALSKLGFCSRTQAEELIADGRVRVDGRIVRNPAARVDPARARISVDGEAVTAGRRVYLMLNKPRGLVTTRDDPQERATVYDCLAGLDLPFVVPVGRLDKASEGLLLMTNDTRWAQRLLDPASNVGKTYHVQIDRVPEPHMLDRMKAGMMLDGERLSAKEARIIREGRRNVWLEVVLTEGRNRQIRRLLDAIGAEVLRLVRVNVGGLALGDLPKGAVRPLTPAEKAMLDVAPPGPPVTASRKHDRVTGRSRGRVSPDIHAPRE</sequence>
<proteinExistence type="inferred from homology"/>
<dbReference type="EC" id="5.4.99.-" evidence="7"/>
<comment type="caution">
    <text evidence="10">The sequence shown here is derived from an EMBL/GenBank/DDBJ whole genome shotgun (WGS) entry which is preliminary data.</text>
</comment>
<feature type="compositionally biased region" description="Basic and acidic residues" evidence="8">
    <location>
        <begin position="280"/>
        <end position="289"/>
    </location>
</feature>
<dbReference type="InterPro" id="IPR020094">
    <property type="entry name" value="TruA/RsuA/RluB/E/F_N"/>
</dbReference>
<feature type="region of interest" description="Disordered" evidence="8">
    <location>
        <begin position="1"/>
        <end position="21"/>
    </location>
</feature>
<organism evidence="10 11">
    <name type="scientific">Microvirga subterranea</name>
    <dbReference type="NCBI Taxonomy" id="186651"/>
    <lineage>
        <taxon>Bacteria</taxon>
        <taxon>Pseudomonadati</taxon>
        <taxon>Pseudomonadota</taxon>
        <taxon>Alphaproteobacteria</taxon>
        <taxon>Hyphomicrobiales</taxon>
        <taxon>Methylobacteriaceae</taxon>
        <taxon>Microvirga</taxon>
    </lineage>
</organism>
<gene>
    <name evidence="10" type="ORF">DES45_10984</name>
</gene>
<dbReference type="Gene3D" id="3.10.290.10">
    <property type="entry name" value="RNA-binding S4 domain"/>
    <property type="match status" value="1"/>
</dbReference>
<dbReference type="NCBIfam" id="TIGR00093">
    <property type="entry name" value="pseudouridine synthase"/>
    <property type="match status" value="1"/>
</dbReference>
<dbReference type="InterPro" id="IPR050343">
    <property type="entry name" value="RsuA_PseudoU_synthase"/>
</dbReference>
<protein>
    <recommendedName>
        <fullName evidence="7">Pseudouridine synthase</fullName>
        <ecNumber evidence="7">5.4.99.-</ecNumber>
    </recommendedName>
</protein>
<dbReference type="PROSITE" id="PS50889">
    <property type="entry name" value="S4"/>
    <property type="match status" value="1"/>
</dbReference>
<dbReference type="Gene3D" id="3.30.70.580">
    <property type="entry name" value="Pseudouridine synthase I, catalytic domain, N-terminal subdomain"/>
    <property type="match status" value="1"/>
</dbReference>
<dbReference type="GO" id="GO:0000455">
    <property type="term" value="P:enzyme-directed rRNA pseudouridine synthesis"/>
    <property type="evidence" value="ECO:0007669"/>
    <property type="project" value="UniProtKB-ARBA"/>
</dbReference>
<evidence type="ECO:0000313" key="10">
    <source>
        <dbReference type="EMBL" id="RDI56400.1"/>
    </source>
</evidence>
<dbReference type="Proteomes" id="UP000254925">
    <property type="component" value="Unassembled WGS sequence"/>
</dbReference>
<evidence type="ECO:0000256" key="5">
    <source>
        <dbReference type="ARBA" id="ARBA00036535"/>
    </source>
</evidence>
<dbReference type="InterPro" id="IPR042092">
    <property type="entry name" value="PsdUridine_s_RsuA/RluB/E/F_cat"/>
</dbReference>
<keyword evidence="3 7" id="KW-0413">Isomerase</keyword>
<dbReference type="AlphaFoldDB" id="A0A370HG55"/>
<evidence type="ECO:0000256" key="6">
    <source>
        <dbReference type="PROSITE-ProRule" id="PRU00182"/>
    </source>
</evidence>
<dbReference type="Pfam" id="PF01479">
    <property type="entry name" value="S4"/>
    <property type="match status" value="1"/>
</dbReference>
<evidence type="ECO:0000256" key="7">
    <source>
        <dbReference type="RuleBase" id="RU003887"/>
    </source>
</evidence>
<evidence type="ECO:0000256" key="4">
    <source>
        <dbReference type="ARBA" id="ARBA00036390"/>
    </source>
</evidence>
<dbReference type="PANTHER" id="PTHR47683">
    <property type="entry name" value="PSEUDOURIDINE SYNTHASE FAMILY PROTEIN-RELATED"/>
    <property type="match status" value="1"/>
</dbReference>
<dbReference type="InterPro" id="IPR018496">
    <property type="entry name" value="PsdUridine_synth_RsuA/RluB_CS"/>
</dbReference>
<evidence type="ECO:0000256" key="1">
    <source>
        <dbReference type="ARBA" id="ARBA00000073"/>
    </source>
</evidence>
<dbReference type="InterPro" id="IPR002942">
    <property type="entry name" value="S4_RNA-bd"/>
</dbReference>
<evidence type="ECO:0000259" key="9">
    <source>
        <dbReference type="SMART" id="SM00363"/>
    </source>
</evidence>
<dbReference type="PANTHER" id="PTHR47683:SF2">
    <property type="entry name" value="RNA-BINDING S4 DOMAIN-CONTAINING PROTEIN"/>
    <property type="match status" value="1"/>
</dbReference>
<feature type="domain" description="RNA-binding S4" evidence="9">
    <location>
        <begin position="23"/>
        <end position="85"/>
    </location>
</feature>
<dbReference type="GO" id="GO:0160138">
    <property type="term" value="F:23S rRNA pseudouridine(2604) synthase activity"/>
    <property type="evidence" value="ECO:0007669"/>
    <property type="project" value="UniProtKB-EC"/>
</dbReference>
<dbReference type="CDD" id="cd02870">
    <property type="entry name" value="PseudoU_synth_RsuA_like"/>
    <property type="match status" value="1"/>
</dbReference>
<dbReference type="InterPro" id="IPR000748">
    <property type="entry name" value="PsdUridine_synth_RsuA/RluB/E/F"/>
</dbReference>
<dbReference type="OrthoDB" id="9807213at2"/>
<dbReference type="InterPro" id="IPR020103">
    <property type="entry name" value="PsdUridine_synth_cat_dom_sf"/>
</dbReference>
<dbReference type="PROSITE" id="PS01149">
    <property type="entry name" value="PSI_RSU"/>
    <property type="match status" value="1"/>
</dbReference>
<dbReference type="RefSeq" id="WP_114771971.1">
    <property type="nucleotide sequence ID" value="NZ_QQBB01000009.1"/>
</dbReference>
<dbReference type="CDD" id="cd00165">
    <property type="entry name" value="S4"/>
    <property type="match status" value="1"/>
</dbReference>
<keyword evidence="6" id="KW-0694">RNA-binding</keyword>
<dbReference type="InterPro" id="IPR006145">
    <property type="entry name" value="PsdUridine_synth_RsuA/RluA"/>
</dbReference>
<dbReference type="Pfam" id="PF00849">
    <property type="entry name" value="PseudoU_synth_2"/>
    <property type="match status" value="1"/>
</dbReference>
<evidence type="ECO:0000256" key="3">
    <source>
        <dbReference type="ARBA" id="ARBA00023235"/>
    </source>
</evidence>
<feature type="compositionally biased region" description="Basic residues" evidence="8">
    <location>
        <begin position="266"/>
        <end position="278"/>
    </location>
</feature>
<comment type="similarity">
    <text evidence="2 7">Belongs to the pseudouridine synthase RsuA family.</text>
</comment>
<dbReference type="InterPro" id="IPR036986">
    <property type="entry name" value="S4_RNA-bd_sf"/>
</dbReference>
<dbReference type="Gene3D" id="3.30.70.1560">
    <property type="entry name" value="Alpha-L RNA-binding motif"/>
    <property type="match status" value="1"/>
</dbReference>
<dbReference type="EMBL" id="QQBB01000009">
    <property type="protein sequence ID" value="RDI56400.1"/>
    <property type="molecule type" value="Genomic_DNA"/>
</dbReference>
<evidence type="ECO:0000256" key="2">
    <source>
        <dbReference type="ARBA" id="ARBA00008348"/>
    </source>
</evidence>
<dbReference type="SMART" id="SM00363">
    <property type="entry name" value="S4"/>
    <property type="match status" value="1"/>
</dbReference>
<evidence type="ECO:0000313" key="11">
    <source>
        <dbReference type="Proteomes" id="UP000254925"/>
    </source>
</evidence>
<comment type="catalytic activity">
    <reaction evidence="1">
        <text>a uridine in RNA = a pseudouridine in RNA</text>
        <dbReference type="Rhea" id="RHEA:48348"/>
        <dbReference type="Rhea" id="RHEA-COMP:12068"/>
        <dbReference type="Rhea" id="RHEA-COMP:12069"/>
        <dbReference type="ChEBI" id="CHEBI:65314"/>
        <dbReference type="ChEBI" id="CHEBI:65315"/>
    </reaction>
</comment>
<keyword evidence="11" id="KW-1185">Reference proteome</keyword>
<accession>A0A370HG55</accession>